<accession>A0A4D6L2R0</accession>
<feature type="region of interest" description="Disordered" evidence="2">
    <location>
        <begin position="1"/>
        <end position="60"/>
    </location>
</feature>
<evidence type="ECO:0000259" key="3">
    <source>
        <dbReference type="Pfam" id="PF04195"/>
    </source>
</evidence>
<dbReference type="Pfam" id="PF04195">
    <property type="entry name" value="Transposase_28"/>
    <property type="match status" value="1"/>
</dbReference>
<gene>
    <name evidence="4" type="ORF">DEO72_LG2g3096</name>
</gene>
<feature type="compositionally biased region" description="Low complexity" evidence="2">
    <location>
        <begin position="1"/>
        <end position="17"/>
    </location>
</feature>
<evidence type="ECO:0000313" key="5">
    <source>
        <dbReference type="Proteomes" id="UP000501690"/>
    </source>
</evidence>
<feature type="coiled-coil region" evidence="1">
    <location>
        <begin position="438"/>
        <end position="494"/>
    </location>
</feature>
<proteinExistence type="predicted"/>
<dbReference type="AlphaFoldDB" id="A0A4D6L2R0"/>
<evidence type="ECO:0000313" key="4">
    <source>
        <dbReference type="EMBL" id="QCD82755.1"/>
    </source>
</evidence>
<dbReference type="PANTHER" id="PTHR31099">
    <property type="entry name" value="OS06G0165300 PROTEIN"/>
    <property type="match status" value="1"/>
</dbReference>
<keyword evidence="1" id="KW-0175">Coiled coil</keyword>
<sequence length="569" mass="63746">MSSSDSISLSMSSSSESTESERSKSRRFDKEGTSSGVVTSGIPMETVREVREDPPEELAESDWPAKGGYGWAAADVRSQSSLFLWSRLLNSWLNYTPVEGATEKFFYMYMCHFSQLHVRLPLDDFTMGVLRALNVAPTQLHPNSWAYLQAFRILCQSLYLEPTPYAFLYFYDTRPRQPTTWLSLISRPNISRLDAFSQSFKHFKDGYFKVVVKEGGKAHFFNADGSTKFPFSLTSNPSRYKDMGMEELSTGDKEVVGMLLKFIDKLPTKGLVRAYNSVHLIIDIEGHMAQSRKKNLALFQTLRKEMAAKAKAARKTDVPNLQDSVVKVHVHGGTKKRAELPPRPGKGKDVKKVRAVLLGTGSVSGAGSASGEKGPESGLIELPEISMRKDISITLPDTILNSIDGMDVDHLVRTMVEFGSKALVLSQRVGSLYRREVKERGREKVEELQGKVDKLEEEKAALEKAKERELEEDYDDLKDKYDGAVGELDVLKNSIIQEHINGFEKGLRQAAFFHQDMDVTDSRFDVNKDVIDGKLVQEDEDNGNEEAQEKVAEEEKKAGDSEDTPVPTN</sequence>
<evidence type="ECO:0000256" key="1">
    <source>
        <dbReference type="SAM" id="Coils"/>
    </source>
</evidence>
<protein>
    <recommendedName>
        <fullName evidence="3">Transposase (putative) gypsy type domain-containing protein</fullName>
    </recommendedName>
</protein>
<organism evidence="4 5">
    <name type="scientific">Vigna unguiculata</name>
    <name type="common">Cowpea</name>
    <dbReference type="NCBI Taxonomy" id="3917"/>
    <lineage>
        <taxon>Eukaryota</taxon>
        <taxon>Viridiplantae</taxon>
        <taxon>Streptophyta</taxon>
        <taxon>Embryophyta</taxon>
        <taxon>Tracheophyta</taxon>
        <taxon>Spermatophyta</taxon>
        <taxon>Magnoliopsida</taxon>
        <taxon>eudicotyledons</taxon>
        <taxon>Gunneridae</taxon>
        <taxon>Pentapetalae</taxon>
        <taxon>rosids</taxon>
        <taxon>fabids</taxon>
        <taxon>Fabales</taxon>
        <taxon>Fabaceae</taxon>
        <taxon>Papilionoideae</taxon>
        <taxon>50 kb inversion clade</taxon>
        <taxon>NPAAA clade</taxon>
        <taxon>indigoferoid/millettioid clade</taxon>
        <taxon>Phaseoleae</taxon>
        <taxon>Vigna</taxon>
    </lineage>
</organism>
<dbReference type="PANTHER" id="PTHR31099:SF28">
    <property type="entry name" value="F5J5.12"/>
    <property type="match status" value="1"/>
</dbReference>
<dbReference type="EMBL" id="CP039346">
    <property type="protein sequence ID" value="QCD82755.1"/>
    <property type="molecule type" value="Genomic_DNA"/>
</dbReference>
<dbReference type="InterPro" id="IPR007321">
    <property type="entry name" value="Transposase_28"/>
</dbReference>
<feature type="compositionally biased region" description="Basic and acidic residues" evidence="2">
    <location>
        <begin position="19"/>
        <end position="32"/>
    </location>
</feature>
<name>A0A4D6L2R0_VIGUN</name>
<feature type="domain" description="Transposase (putative) gypsy type" evidence="3">
    <location>
        <begin position="112"/>
        <end position="174"/>
    </location>
</feature>
<dbReference type="Proteomes" id="UP000501690">
    <property type="component" value="Linkage Group LG2"/>
</dbReference>
<reference evidence="4 5" key="1">
    <citation type="submission" date="2019-04" db="EMBL/GenBank/DDBJ databases">
        <title>An improved genome assembly and genetic linkage map for asparagus bean, Vigna unguiculata ssp. sesquipedialis.</title>
        <authorList>
            <person name="Xia Q."/>
            <person name="Zhang R."/>
            <person name="Dong Y."/>
        </authorList>
    </citation>
    <scope>NUCLEOTIDE SEQUENCE [LARGE SCALE GENOMIC DNA]</scope>
    <source>
        <tissue evidence="4">Leaf</tissue>
    </source>
</reference>
<feature type="region of interest" description="Disordered" evidence="2">
    <location>
        <begin position="534"/>
        <end position="569"/>
    </location>
</feature>
<evidence type="ECO:0000256" key="2">
    <source>
        <dbReference type="SAM" id="MobiDB-lite"/>
    </source>
</evidence>
<feature type="compositionally biased region" description="Basic and acidic residues" evidence="2">
    <location>
        <begin position="547"/>
        <end position="560"/>
    </location>
</feature>
<keyword evidence="5" id="KW-1185">Reference proteome</keyword>